<dbReference type="GO" id="GO:0004518">
    <property type="term" value="F:nuclease activity"/>
    <property type="evidence" value="ECO:0007669"/>
    <property type="project" value="InterPro"/>
</dbReference>
<name>A0A7V3N4V8_UNCC3</name>
<sequence length="95" mass="11245">MILSNGQKVRLIGVNTSETNHPKKPVEFFGKGEYLFMKKMVEGKKVRLEYDWRKKDRYGRLLAYVYLPDGDAPERRDHKTGIRVCLYQIPFQVPR</sequence>
<evidence type="ECO:0000259" key="1">
    <source>
        <dbReference type="Pfam" id="PF00565"/>
    </source>
</evidence>
<organism evidence="2">
    <name type="scientific">candidate division CPR3 bacterium</name>
    <dbReference type="NCBI Taxonomy" id="2268181"/>
    <lineage>
        <taxon>Bacteria</taxon>
        <taxon>Bacteria division CPR3</taxon>
    </lineage>
</organism>
<dbReference type="InterPro" id="IPR035437">
    <property type="entry name" value="SNase_OB-fold_sf"/>
</dbReference>
<accession>A0A7V3N4V8</accession>
<dbReference type="SUPFAM" id="SSF50199">
    <property type="entry name" value="Staphylococcal nuclease"/>
    <property type="match status" value="1"/>
</dbReference>
<proteinExistence type="predicted"/>
<comment type="caution">
    <text evidence="2">The sequence shown here is derived from an EMBL/GenBank/DDBJ whole genome shotgun (WGS) entry which is preliminary data.</text>
</comment>
<dbReference type="Pfam" id="PF00565">
    <property type="entry name" value="SNase"/>
    <property type="match status" value="1"/>
</dbReference>
<dbReference type="PROSITE" id="PS01284">
    <property type="entry name" value="TNASE_2"/>
    <property type="match status" value="1"/>
</dbReference>
<protein>
    <recommendedName>
        <fullName evidence="1">TNase-like domain-containing protein</fullName>
    </recommendedName>
</protein>
<dbReference type="EMBL" id="DTGG01000128">
    <property type="protein sequence ID" value="HFZ09329.1"/>
    <property type="molecule type" value="Genomic_DNA"/>
</dbReference>
<dbReference type="GO" id="GO:0003676">
    <property type="term" value="F:nucleic acid binding"/>
    <property type="evidence" value="ECO:0007669"/>
    <property type="project" value="InterPro"/>
</dbReference>
<dbReference type="Gene3D" id="2.40.50.90">
    <property type="match status" value="1"/>
</dbReference>
<feature type="domain" description="TNase-like" evidence="1">
    <location>
        <begin position="8"/>
        <end position="68"/>
    </location>
</feature>
<dbReference type="InterPro" id="IPR016071">
    <property type="entry name" value="Staphylococal_nuclease_OB-fold"/>
</dbReference>
<dbReference type="InterPro" id="IPR002071">
    <property type="entry name" value="Thermonucl_AS"/>
</dbReference>
<gene>
    <name evidence="2" type="ORF">ENV41_04270</name>
</gene>
<dbReference type="AlphaFoldDB" id="A0A7V3N4V8"/>
<evidence type="ECO:0000313" key="2">
    <source>
        <dbReference type="EMBL" id="HFZ09329.1"/>
    </source>
</evidence>
<reference evidence="2" key="1">
    <citation type="journal article" date="2020" name="mSystems">
        <title>Genome- and Community-Level Interaction Insights into Carbon Utilization and Element Cycling Functions of Hydrothermarchaeota in Hydrothermal Sediment.</title>
        <authorList>
            <person name="Zhou Z."/>
            <person name="Liu Y."/>
            <person name="Xu W."/>
            <person name="Pan J."/>
            <person name="Luo Z.H."/>
            <person name="Li M."/>
        </authorList>
    </citation>
    <scope>NUCLEOTIDE SEQUENCE [LARGE SCALE GENOMIC DNA]</scope>
    <source>
        <strain evidence="2">SpSt-757</strain>
    </source>
</reference>